<comment type="caution">
    <text evidence="1">The sequence shown here is derived from an EMBL/GenBank/DDBJ whole genome shotgun (WGS) entry which is preliminary data.</text>
</comment>
<evidence type="ECO:0000313" key="1">
    <source>
        <dbReference type="EMBL" id="PAT06822.1"/>
    </source>
</evidence>
<sequence length="119" mass="13789">MRKQRRQIKVHVVRELGVVREIRIQARRKDPNDPKLDDLIILNREGSNKIIDLTRNLDSIPVNGEKTSRVDDDVLNRIIADQSELQRLYKRDPKALQALVEAETSAAEIKGTEEPSRRR</sequence>
<accession>A0ABX4HCP0</accession>
<protein>
    <submittedName>
        <fullName evidence="1">Uncharacterized protein</fullName>
    </submittedName>
</protein>
<reference evidence="1 2" key="1">
    <citation type="submission" date="2017-08" db="EMBL/GenBank/DDBJ databases">
        <title>Whole genome sequences of 6 clinical strains closest to Corynebacterium imitans.</title>
        <authorList>
            <person name="Bernier A.-M."/>
            <person name="Burdz T."/>
            <person name="Bernard K."/>
        </authorList>
    </citation>
    <scope>NUCLEOTIDE SEQUENCE [LARGE SCALE GENOMIC DNA]</scope>
    <source>
        <strain evidence="1 2">NML93-0607</strain>
    </source>
</reference>
<organism evidence="1 2">
    <name type="scientific">Corynebacterium hadale</name>
    <dbReference type="NCBI Taxonomy" id="2026255"/>
    <lineage>
        <taxon>Bacteria</taxon>
        <taxon>Bacillati</taxon>
        <taxon>Actinomycetota</taxon>
        <taxon>Actinomycetes</taxon>
        <taxon>Mycobacteriales</taxon>
        <taxon>Corynebacteriaceae</taxon>
        <taxon>Corynebacterium</taxon>
    </lineage>
</organism>
<dbReference type="RefSeq" id="WP_095535076.1">
    <property type="nucleotide sequence ID" value="NZ_NSGO01000002.1"/>
</dbReference>
<evidence type="ECO:0000313" key="2">
    <source>
        <dbReference type="Proteomes" id="UP000218281"/>
    </source>
</evidence>
<proteinExistence type="predicted"/>
<dbReference type="Proteomes" id="UP000218281">
    <property type="component" value="Unassembled WGS sequence"/>
</dbReference>
<gene>
    <name evidence="1" type="ORF">CKJ81_02465</name>
</gene>
<dbReference type="EMBL" id="NSGO01000002">
    <property type="protein sequence ID" value="PAT06822.1"/>
    <property type="molecule type" value="Genomic_DNA"/>
</dbReference>
<keyword evidence="2" id="KW-1185">Reference proteome</keyword>
<name>A0ABX4HCP0_9CORY</name>